<feature type="transmembrane region" description="Helical" evidence="2">
    <location>
        <begin position="569"/>
        <end position="588"/>
    </location>
</feature>
<feature type="transmembrane region" description="Helical" evidence="2">
    <location>
        <begin position="125"/>
        <end position="142"/>
    </location>
</feature>
<feature type="transmembrane region" description="Helical" evidence="2">
    <location>
        <begin position="392"/>
        <end position="411"/>
    </location>
</feature>
<evidence type="ECO:0000313" key="3">
    <source>
        <dbReference type="EMBL" id="MBB6472981.1"/>
    </source>
</evidence>
<accession>A0A7X0ID67</accession>
<dbReference type="Proteomes" id="UP000555564">
    <property type="component" value="Unassembled WGS sequence"/>
</dbReference>
<evidence type="ECO:0000313" key="4">
    <source>
        <dbReference type="Proteomes" id="UP000555564"/>
    </source>
</evidence>
<organism evidence="3 4">
    <name type="scientific">Sphaerisporangium rubeum</name>
    <dbReference type="NCBI Taxonomy" id="321317"/>
    <lineage>
        <taxon>Bacteria</taxon>
        <taxon>Bacillati</taxon>
        <taxon>Actinomycetota</taxon>
        <taxon>Actinomycetes</taxon>
        <taxon>Streptosporangiales</taxon>
        <taxon>Streptosporangiaceae</taxon>
        <taxon>Sphaerisporangium</taxon>
    </lineage>
</organism>
<feature type="transmembrane region" description="Helical" evidence="2">
    <location>
        <begin position="478"/>
        <end position="498"/>
    </location>
</feature>
<feature type="transmembrane region" description="Helical" evidence="2">
    <location>
        <begin position="219"/>
        <end position="241"/>
    </location>
</feature>
<feature type="transmembrane region" description="Helical" evidence="2">
    <location>
        <begin position="319"/>
        <end position="336"/>
    </location>
</feature>
<dbReference type="EMBL" id="JACHIU010000001">
    <property type="protein sequence ID" value="MBB6472981.1"/>
    <property type="molecule type" value="Genomic_DNA"/>
</dbReference>
<keyword evidence="4" id="KW-1185">Reference proteome</keyword>
<feature type="transmembrane region" description="Helical" evidence="2">
    <location>
        <begin position="101"/>
        <end position="119"/>
    </location>
</feature>
<protein>
    <submittedName>
        <fullName evidence="3">Uncharacterized protein</fullName>
    </submittedName>
</protein>
<dbReference type="AlphaFoldDB" id="A0A7X0ID67"/>
<keyword evidence="2" id="KW-0812">Transmembrane</keyword>
<dbReference type="RefSeq" id="WP_184980444.1">
    <property type="nucleotide sequence ID" value="NZ_BAAALO010000032.1"/>
</dbReference>
<sequence length="791" mass="85464">MSTTSRLDDSTPPRQNASDLAGTSAVADRDGTGRRGRWFWRSGWPAGIAVVLLVAGVLHRFGVPVAQLVVFAVYLVVCLAVPGVLLLRALYGGVRTVVEEAAFGLALGYVIEVFAYIGARAAGRPLLVLLWPAATYAAFLAVPRLRAHWRRSAGRPPVPAWWPWFLALMVTYVVAWGSATFFRANALAWPATGTAHLDMPFNLALIAELRHHVPPSTPWVAGEGLFYHWFVFAHFAASSWITGIEPLVLLFRLTVLPMLAAFIVLVGMLASRVTGSRPAGALAVAGTLLVAMPSLYLNANGLFSWTGVVHDPWMHPTQTFGGLLFVPVVVLLMDLLEDRAHGAGRWVLLVLFVVAVMGAKATYVPLLVAGLAVVATVEFVRRRCMPWRTLAVLGLGLSCMAFAQFVLFGGARQGVSVAPLSLFRLTWGELTGLGSQASPPPGSLLGITLVYLLCWVVTWCGVLGLIARPRLLTRVPVLLMLTMAAAGAGVLFLFGSVGPPNQGYFLQAAYPYLATLTAYGLLTIARAGRVRFAAMAEAAAAGVLVAYLIRAVCAVQVPLSPGRTDGVLFLPFAVLAVLVALVAALVLVTRGRARAWALLIAAVAGAGAPSAWQARLTLLARGSTNGVHTEYHPRPDQVPRGLLDAGRWLRAHSAPGDLVATNAHCRWGAESPCASHHFWVSALTERRVLVEAWGFTPTNMDRARPGEHPEYRPFWDQRLFRLNEKVFLAPTAAAVEELRDRYGVRWLFADERHPVSASLGRFAELRLRDGDYAVYRLRDAPAHRLSGTVTS</sequence>
<evidence type="ECO:0000256" key="2">
    <source>
        <dbReference type="SAM" id="Phobius"/>
    </source>
</evidence>
<gene>
    <name evidence="3" type="ORF">BJ992_002412</name>
</gene>
<reference evidence="3 4" key="1">
    <citation type="submission" date="2020-08" db="EMBL/GenBank/DDBJ databases">
        <title>Sequencing the genomes of 1000 actinobacteria strains.</title>
        <authorList>
            <person name="Klenk H.-P."/>
        </authorList>
    </citation>
    <scope>NUCLEOTIDE SEQUENCE [LARGE SCALE GENOMIC DNA]</scope>
    <source>
        <strain evidence="3 4">DSM 44936</strain>
    </source>
</reference>
<evidence type="ECO:0000256" key="1">
    <source>
        <dbReference type="SAM" id="MobiDB-lite"/>
    </source>
</evidence>
<feature type="transmembrane region" description="Helical" evidence="2">
    <location>
        <begin position="532"/>
        <end position="549"/>
    </location>
</feature>
<name>A0A7X0ID67_9ACTN</name>
<keyword evidence="2" id="KW-0472">Membrane</keyword>
<feature type="transmembrane region" description="Helical" evidence="2">
    <location>
        <begin position="281"/>
        <end position="299"/>
    </location>
</feature>
<feature type="transmembrane region" description="Helical" evidence="2">
    <location>
        <begin position="38"/>
        <end position="59"/>
    </location>
</feature>
<feature type="transmembrane region" description="Helical" evidence="2">
    <location>
        <begin position="444"/>
        <end position="466"/>
    </location>
</feature>
<feature type="transmembrane region" description="Helical" evidence="2">
    <location>
        <begin position="595"/>
        <end position="612"/>
    </location>
</feature>
<feature type="transmembrane region" description="Helical" evidence="2">
    <location>
        <begin position="65"/>
        <end position="89"/>
    </location>
</feature>
<comment type="caution">
    <text evidence="3">The sequence shown here is derived from an EMBL/GenBank/DDBJ whole genome shotgun (WGS) entry which is preliminary data.</text>
</comment>
<feature type="transmembrane region" description="Helical" evidence="2">
    <location>
        <begin position="504"/>
        <end position="525"/>
    </location>
</feature>
<feature type="transmembrane region" description="Helical" evidence="2">
    <location>
        <begin position="162"/>
        <end position="182"/>
    </location>
</feature>
<feature type="transmembrane region" description="Helical" evidence="2">
    <location>
        <begin position="247"/>
        <end position="269"/>
    </location>
</feature>
<feature type="region of interest" description="Disordered" evidence="1">
    <location>
        <begin position="1"/>
        <end position="32"/>
    </location>
</feature>
<feature type="transmembrane region" description="Helical" evidence="2">
    <location>
        <begin position="343"/>
        <end position="358"/>
    </location>
</feature>
<feature type="compositionally biased region" description="Basic and acidic residues" evidence="1">
    <location>
        <begin position="1"/>
        <end position="11"/>
    </location>
</feature>
<proteinExistence type="predicted"/>
<keyword evidence="2" id="KW-1133">Transmembrane helix</keyword>